<evidence type="ECO:0000256" key="1">
    <source>
        <dbReference type="SAM" id="MobiDB-lite"/>
    </source>
</evidence>
<gene>
    <name evidence="2" type="ORF">GCM10009721_11640</name>
</gene>
<protein>
    <submittedName>
        <fullName evidence="2">Uncharacterized protein</fullName>
    </submittedName>
</protein>
<reference evidence="3" key="1">
    <citation type="journal article" date="2019" name="Int. J. Syst. Evol. Microbiol.">
        <title>The Global Catalogue of Microorganisms (GCM) 10K type strain sequencing project: providing services to taxonomists for standard genome sequencing and annotation.</title>
        <authorList>
            <consortium name="The Broad Institute Genomics Platform"/>
            <consortium name="The Broad Institute Genome Sequencing Center for Infectious Disease"/>
            <person name="Wu L."/>
            <person name="Ma J."/>
        </authorList>
    </citation>
    <scope>NUCLEOTIDE SEQUENCE [LARGE SCALE GENOMIC DNA]</scope>
    <source>
        <strain evidence="3">JCM 1365</strain>
    </source>
</reference>
<comment type="caution">
    <text evidence="2">The sequence shown here is derived from an EMBL/GenBank/DDBJ whole genome shotgun (WGS) entry which is preliminary data.</text>
</comment>
<organism evidence="2 3">
    <name type="scientific">Terrabacter tumescens</name>
    <dbReference type="NCBI Taxonomy" id="60443"/>
    <lineage>
        <taxon>Bacteria</taxon>
        <taxon>Bacillati</taxon>
        <taxon>Actinomycetota</taxon>
        <taxon>Actinomycetes</taxon>
        <taxon>Micrococcales</taxon>
        <taxon>Intrasporangiaceae</taxon>
        <taxon>Terrabacter</taxon>
    </lineage>
</organism>
<dbReference type="RefSeq" id="WP_030198193.1">
    <property type="nucleotide sequence ID" value="NZ_BMNZ01000002.1"/>
</dbReference>
<evidence type="ECO:0000313" key="3">
    <source>
        <dbReference type="Proteomes" id="UP000623461"/>
    </source>
</evidence>
<proteinExistence type="predicted"/>
<feature type="region of interest" description="Disordered" evidence="1">
    <location>
        <begin position="55"/>
        <end position="75"/>
    </location>
</feature>
<accession>A0ABQ2HS09</accession>
<dbReference type="Proteomes" id="UP000623461">
    <property type="component" value="Unassembled WGS sequence"/>
</dbReference>
<evidence type="ECO:0000313" key="2">
    <source>
        <dbReference type="EMBL" id="GGM88294.1"/>
    </source>
</evidence>
<keyword evidence="3" id="KW-1185">Reference proteome</keyword>
<sequence>MGFSTRFLGRLDIEPPLNPSEVAWLTAYAELDRRHFTDPYEVPVNPRAFRLEQERQRAEEFRQPPARSGTSGRRAVTRDAFTTLTPGDGTPYPHLDWIPCRSGCCLIWDSATEKSRMAEAWLTFLIDHFLRPGAMARHSAKPDFAEFTFDHVLNGVIAAERDDTRELWLIRCRDNEISTQQLVPPDVMPWDVVPWDLQP</sequence>
<name>A0ABQ2HS09_9MICO</name>
<dbReference type="EMBL" id="BMNZ01000002">
    <property type="protein sequence ID" value="GGM88294.1"/>
    <property type="molecule type" value="Genomic_DNA"/>
</dbReference>